<reference evidence="1" key="1">
    <citation type="journal article" date="2015" name="Nature">
        <title>Complex archaea that bridge the gap between prokaryotes and eukaryotes.</title>
        <authorList>
            <person name="Spang A."/>
            <person name="Saw J.H."/>
            <person name="Jorgensen S.L."/>
            <person name="Zaremba-Niedzwiedzka K."/>
            <person name="Martijn J."/>
            <person name="Lind A.E."/>
            <person name="van Eijk R."/>
            <person name="Schleper C."/>
            <person name="Guy L."/>
            <person name="Ettema T.J."/>
        </authorList>
    </citation>
    <scope>NUCLEOTIDE SEQUENCE</scope>
</reference>
<organism evidence="1">
    <name type="scientific">marine sediment metagenome</name>
    <dbReference type="NCBI Taxonomy" id="412755"/>
    <lineage>
        <taxon>unclassified sequences</taxon>
        <taxon>metagenomes</taxon>
        <taxon>ecological metagenomes</taxon>
    </lineage>
</organism>
<dbReference type="CDD" id="cd18687">
    <property type="entry name" value="PIN_VapC-like"/>
    <property type="match status" value="1"/>
</dbReference>
<dbReference type="AlphaFoldDB" id="A0A0F9C218"/>
<name>A0A0F9C218_9ZZZZ</name>
<dbReference type="Gene3D" id="3.40.50.1010">
    <property type="entry name" value="5'-nuclease"/>
    <property type="match status" value="1"/>
</dbReference>
<protein>
    <submittedName>
        <fullName evidence="1">Uncharacterized protein</fullName>
    </submittedName>
</protein>
<gene>
    <name evidence="1" type="ORF">LCGC14_2457100</name>
</gene>
<accession>A0A0F9C218</accession>
<comment type="caution">
    <text evidence="1">The sequence shown here is derived from an EMBL/GenBank/DDBJ whole genome shotgun (WGS) entry which is preliminary data.</text>
</comment>
<dbReference type="SUPFAM" id="SSF88723">
    <property type="entry name" value="PIN domain-like"/>
    <property type="match status" value="1"/>
</dbReference>
<evidence type="ECO:0000313" key="1">
    <source>
        <dbReference type="EMBL" id="KKL20272.1"/>
    </source>
</evidence>
<dbReference type="InterPro" id="IPR029060">
    <property type="entry name" value="PIN-like_dom_sf"/>
</dbReference>
<proteinExistence type="predicted"/>
<dbReference type="EMBL" id="LAZR01038163">
    <property type="protein sequence ID" value="KKL20272.1"/>
    <property type="molecule type" value="Genomic_DNA"/>
</dbReference>
<sequence length="158" mass="18790">MLKRVYIETTIPSFYYENRQEPDMVARREWTKEWWKDQRQHYEIVTSIPVIEELEQGNHPDKTSVLELIKDIQILPIHDSIEEIVDYYVSHHIMPNDPKGDAIHLALASYHHCHFLLTWNCSHLANANKFEHIRHANTILGLYVPILTTPFELLYTEE</sequence>